<evidence type="ECO:0000313" key="4">
    <source>
        <dbReference type="EMBL" id="CAF0892788.1"/>
    </source>
</evidence>
<proteinExistence type="predicted"/>
<protein>
    <recommendedName>
        <fullName evidence="3">Spermatogenesis-associated protein 1 C-terminal domain-containing protein</fullName>
    </recommendedName>
</protein>
<accession>A0A813Z3I3</accession>
<feature type="compositionally biased region" description="Basic and acidic residues" evidence="2">
    <location>
        <begin position="183"/>
        <end position="192"/>
    </location>
</feature>
<evidence type="ECO:0000256" key="2">
    <source>
        <dbReference type="SAM" id="MobiDB-lite"/>
    </source>
</evidence>
<feature type="compositionally biased region" description="Polar residues" evidence="2">
    <location>
        <begin position="151"/>
        <end position="160"/>
    </location>
</feature>
<gene>
    <name evidence="4" type="ORF">EDS130_LOCUS9374</name>
</gene>
<feature type="compositionally biased region" description="Basic and acidic residues" evidence="2">
    <location>
        <begin position="412"/>
        <end position="428"/>
    </location>
</feature>
<evidence type="ECO:0000313" key="5">
    <source>
        <dbReference type="Proteomes" id="UP000663852"/>
    </source>
</evidence>
<feature type="compositionally biased region" description="Basic and acidic residues" evidence="2">
    <location>
        <begin position="439"/>
        <end position="459"/>
    </location>
</feature>
<evidence type="ECO:0000259" key="3">
    <source>
        <dbReference type="Pfam" id="PF15743"/>
    </source>
</evidence>
<dbReference type="AlphaFoldDB" id="A0A813Z3I3"/>
<organism evidence="4 5">
    <name type="scientific">Adineta ricciae</name>
    <name type="common">Rotifer</name>
    <dbReference type="NCBI Taxonomy" id="249248"/>
    <lineage>
        <taxon>Eukaryota</taxon>
        <taxon>Metazoa</taxon>
        <taxon>Spiralia</taxon>
        <taxon>Gnathifera</taxon>
        <taxon>Rotifera</taxon>
        <taxon>Eurotatoria</taxon>
        <taxon>Bdelloidea</taxon>
        <taxon>Adinetida</taxon>
        <taxon>Adinetidae</taxon>
        <taxon>Adineta</taxon>
    </lineage>
</organism>
<dbReference type="Pfam" id="PF15743">
    <property type="entry name" value="SPATA1_C"/>
    <property type="match status" value="1"/>
</dbReference>
<dbReference type="EMBL" id="CAJNOJ010000031">
    <property type="protein sequence ID" value="CAF0892788.1"/>
    <property type="molecule type" value="Genomic_DNA"/>
</dbReference>
<feature type="compositionally biased region" description="Polar residues" evidence="2">
    <location>
        <begin position="262"/>
        <end position="275"/>
    </location>
</feature>
<dbReference type="PANTHER" id="PTHR14421">
    <property type="entry name" value="SPERMATOGENESIS-ASSOCIATED PROTEIN 1"/>
    <property type="match status" value="1"/>
</dbReference>
<feature type="region of interest" description="Disordered" evidence="2">
    <location>
        <begin position="393"/>
        <end position="466"/>
    </location>
</feature>
<dbReference type="Proteomes" id="UP000663852">
    <property type="component" value="Unassembled WGS sequence"/>
</dbReference>
<feature type="region of interest" description="Disordered" evidence="2">
    <location>
        <begin position="146"/>
        <end position="379"/>
    </location>
</feature>
<evidence type="ECO:0000256" key="1">
    <source>
        <dbReference type="SAM" id="Coils"/>
    </source>
</evidence>
<feature type="coiled-coil region" evidence="1">
    <location>
        <begin position="569"/>
        <end position="624"/>
    </location>
</feature>
<feature type="compositionally biased region" description="Basic and acidic residues" evidence="2">
    <location>
        <begin position="277"/>
        <end position="316"/>
    </location>
</feature>
<feature type="compositionally biased region" description="Basic and acidic residues" evidence="2">
    <location>
        <begin position="165"/>
        <end position="176"/>
    </location>
</feature>
<feature type="compositionally biased region" description="Basic and acidic residues" evidence="2">
    <location>
        <begin position="332"/>
        <end position="364"/>
    </location>
</feature>
<name>A0A813Z3I3_ADIRI</name>
<comment type="caution">
    <text evidence="4">The sequence shown here is derived from an EMBL/GenBank/DDBJ whole genome shotgun (WGS) entry which is preliminary data.</text>
</comment>
<sequence length="627" mass="73611">MLQLRSENEQFSSLPSLRVLDHPRLSIITTDRPDSSQLVDLHVYIVPKNVWKDGQRLAQNEAMDDAISAGFVRVSPNMTIRELRRPIETLCGKESYFPRDFIYLRSVGRCLTKVKAKQEDELRVKNYRPPQTFAPEIYLLDGRQEDHAPNRSVSPVSTSPCDVCGNHDGHRADHEKHSRHREPKSDPDDNRPEYGNQRLPFADRDRSPTRISPNYYQKPMRGGKQYAPLTASHELFSNNPPKEKNNRSKYGQFGSDPEESISILSDVSGTPSSNLPKLKEEQERLRRRQAELERMRRAAEEKRARSQRSEGEHSRSDEDENDTKKPQGSFRGVKDRPNLSEQRRHTYKFDPPKRIEEEEDENKKLPVKKPATYQNSRRQTFPMPASILVKHDNPKTINVKRPKPTGNDNDYENTRNDIIDTERRNAEMKRRRQMEEDEEKKKEKQLSDQRRKDPFKGTNDDPNALRARHQEIYNRRMDLEKVREEVIKHLKNIHNRITLRRKEARDMWKKKYFNEKKKHPPLEERINMLRNELDQMHKKTVQTMEAEAKYAAQMGYTKEAANGNSVAQVTRMNYEIQDIRHQLEQAKLRLTTDVKLRNQAENECRTLRHELNQAKANLNDIKSRAGP</sequence>
<dbReference type="InterPro" id="IPR031478">
    <property type="entry name" value="SPATA1_C"/>
</dbReference>
<dbReference type="InterPro" id="IPR039062">
    <property type="entry name" value="SPAT1"/>
</dbReference>
<keyword evidence="1" id="KW-0175">Coiled coil</keyword>
<dbReference type="PANTHER" id="PTHR14421:SF3">
    <property type="entry name" value="SPERMATOGENESIS-ASSOCIATED PROTEIN 1"/>
    <property type="match status" value="1"/>
</dbReference>
<feature type="domain" description="Spermatogenesis-associated protein 1 C-terminal" evidence="3">
    <location>
        <begin position="471"/>
        <end position="615"/>
    </location>
</feature>
<dbReference type="OrthoDB" id="9901850at2759"/>
<reference evidence="4" key="1">
    <citation type="submission" date="2021-02" db="EMBL/GenBank/DDBJ databases">
        <authorList>
            <person name="Nowell W R."/>
        </authorList>
    </citation>
    <scope>NUCLEOTIDE SEQUENCE</scope>
</reference>